<gene>
    <name evidence="9" type="ORF">KIMH_07250</name>
</gene>
<evidence type="ECO:0000256" key="1">
    <source>
        <dbReference type="ARBA" id="ARBA00012417"/>
    </source>
</evidence>
<dbReference type="InterPro" id="IPR008921">
    <property type="entry name" value="DNA_pol3_clamp-load_cplx_C"/>
</dbReference>
<dbReference type="EC" id="2.7.7.7" evidence="1"/>
<reference evidence="9 10" key="1">
    <citation type="journal article" date="2023" name="Microbiol. Spectr.">
        <title>Symbiosis of Carpenter Bees with Uncharacterized Lactic Acid Bacteria Showing NAD Auxotrophy.</title>
        <authorList>
            <person name="Kawasaki S."/>
            <person name="Ozawa K."/>
            <person name="Mori T."/>
            <person name="Yamamoto A."/>
            <person name="Ito M."/>
            <person name="Ohkuma M."/>
            <person name="Sakamoto M."/>
            <person name="Matsutani M."/>
        </authorList>
    </citation>
    <scope>NUCLEOTIDE SEQUENCE [LARGE SCALE GENOMIC DNA]</scope>
    <source>
        <strain evidence="9 10">KimH</strain>
    </source>
</reference>
<keyword evidence="3" id="KW-0548">Nucleotidyltransferase</keyword>
<evidence type="ECO:0000256" key="4">
    <source>
        <dbReference type="ARBA" id="ARBA00022705"/>
    </source>
</evidence>
<keyword evidence="4" id="KW-0235">DNA replication</keyword>
<evidence type="ECO:0000259" key="8">
    <source>
        <dbReference type="Pfam" id="PF21694"/>
    </source>
</evidence>
<dbReference type="InterPro" id="IPR005790">
    <property type="entry name" value="DNA_polIII_delta"/>
</dbReference>
<evidence type="ECO:0000256" key="5">
    <source>
        <dbReference type="ARBA" id="ARBA00022932"/>
    </source>
</evidence>
<evidence type="ECO:0000256" key="2">
    <source>
        <dbReference type="ARBA" id="ARBA00022679"/>
    </source>
</evidence>
<dbReference type="PANTHER" id="PTHR34388">
    <property type="entry name" value="DNA POLYMERASE III SUBUNIT DELTA"/>
    <property type="match status" value="1"/>
</dbReference>
<dbReference type="InterPro" id="IPR048466">
    <property type="entry name" value="DNA_pol3_delta-like_C"/>
</dbReference>
<keyword evidence="2" id="KW-0808">Transferase</keyword>
<feature type="domain" description="DNA polymerase III delta subunit-like C-terminal" evidence="8">
    <location>
        <begin position="206"/>
        <end position="316"/>
    </location>
</feature>
<dbReference type="Proteomes" id="UP001321748">
    <property type="component" value="Chromosome"/>
</dbReference>
<comment type="catalytic activity">
    <reaction evidence="7">
        <text>DNA(n) + a 2'-deoxyribonucleoside 5'-triphosphate = DNA(n+1) + diphosphate</text>
        <dbReference type="Rhea" id="RHEA:22508"/>
        <dbReference type="Rhea" id="RHEA-COMP:17339"/>
        <dbReference type="Rhea" id="RHEA-COMP:17340"/>
        <dbReference type="ChEBI" id="CHEBI:33019"/>
        <dbReference type="ChEBI" id="CHEBI:61560"/>
        <dbReference type="ChEBI" id="CHEBI:173112"/>
        <dbReference type="EC" id="2.7.7.7"/>
    </reaction>
</comment>
<evidence type="ECO:0000256" key="6">
    <source>
        <dbReference type="ARBA" id="ARBA00034754"/>
    </source>
</evidence>
<dbReference type="EMBL" id="AP026800">
    <property type="protein sequence ID" value="BDR54614.1"/>
    <property type="molecule type" value="Genomic_DNA"/>
</dbReference>
<organism evidence="9 10">
    <name type="scientific">Bombiscardovia apis</name>
    <dbReference type="NCBI Taxonomy" id="2932182"/>
    <lineage>
        <taxon>Bacteria</taxon>
        <taxon>Bacillati</taxon>
        <taxon>Actinomycetota</taxon>
        <taxon>Actinomycetes</taxon>
        <taxon>Bifidobacteriales</taxon>
        <taxon>Bifidobacteriaceae</taxon>
        <taxon>Bombiscardovia</taxon>
    </lineage>
</organism>
<evidence type="ECO:0000313" key="9">
    <source>
        <dbReference type="EMBL" id="BDR54614.1"/>
    </source>
</evidence>
<dbReference type="Gene3D" id="3.40.50.300">
    <property type="entry name" value="P-loop containing nucleotide triphosphate hydrolases"/>
    <property type="match status" value="1"/>
</dbReference>
<dbReference type="NCBIfam" id="TIGR01128">
    <property type="entry name" value="holA"/>
    <property type="match status" value="1"/>
</dbReference>
<dbReference type="Pfam" id="PF21694">
    <property type="entry name" value="DNA_pol3_delta_C"/>
    <property type="match status" value="1"/>
</dbReference>
<evidence type="ECO:0000313" key="10">
    <source>
        <dbReference type="Proteomes" id="UP001321748"/>
    </source>
</evidence>
<dbReference type="Gene3D" id="1.20.272.10">
    <property type="match status" value="1"/>
</dbReference>
<name>A0ABM8BCH0_9BIFI</name>
<accession>A0ABM8BCH0</accession>
<comment type="similarity">
    <text evidence="6">Belongs to the DNA polymerase HolA subunit family.</text>
</comment>
<dbReference type="RefSeq" id="WP_317643608.1">
    <property type="nucleotide sequence ID" value="NZ_AP026800.1"/>
</dbReference>
<keyword evidence="10" id="KW-1185">Reference proteome</keyword>
<dbReference type="PANTHER" id="PTHR34388:SF1">
    <property type="entry name" value="DNA POLYMERASE III SUBUNIT DELTA"/>
    <property type="match status" value="1"/>
</dbReference>
<evidence type="ECO:0000256" key="3">
    <source>
        <dbReference type="ARBA" id="ARBA00022695"/>
    </source>
</evidence>
<proteinExistence type="inferred from homology"/>
<keyword evidence="5" id="KW-0239">DNA-directed DNA polymerase</keyword>
<dbReference type="InterPro" id="IPR027417">
    <property type="entry name" value="P-loop_NTPase"/>
</dbReference>
<sequence>MTQVQPTLAPVTIVAGGNALLRERMVSRFTHAAQASRPDVDTIDLDASSADAYSFQEAVSPSLLSASAIVVLDHLEDAKEALAKAILAFCKEATADPANSSMLICQHSGGNKGKRLLTDLAKAGANQESVPDLKSADSKVSFVLSEFQHYGRRVDPQAAQMLVSVLGERVDELAAMCEQLCFDFDVDPIPLEVVDQYLTDNPQASGFKVADLAIDGKGSQAIVAMRQALEQGVDVLTMVGTLTFKTRVLALVSALDAGKITMGQVGAPPWQVRTARRQLRGWTSAGLAAAIEALAQADEQRKGVGGDSVYALERAISLIARKGRQE</sequence>
<protein>
    <recommendedName>
        <fullName evidence="1">DNA-directed DNA polymerase</fullName>
        <ecNumber evidence="1">2.7.7.7</ecNumber>
    </recommendedName>
</protein>
<dbReference type="SUPFAM" id="SSF52540">
    <property type="entry name" value="P-loop containing nucleoside triphosphate hydrolases"/>
    <property type="match status" value="1"/>
</dbReference>
<evidence type="ECO:0000256" key="7">
    <source>
        <dbReference type="ARBA" id="ARBA00049244"/>
    </source>
</evidence>
<dbReference type="SUPFAM" id="SSF48019">
    <property type="entry name" value="post-AAA+ oligomerization domain-like"/>
    <property type="match status" value="1"/>
</dbReference>